<gene>
    <name evidence="2" type="ORF">GQR91_09955</name>
    <name evidence="3" type="ORF">SAMN05216557_102543</name>
</gene>
<organism evidence="3 4">
    <name type="scientific">Sphingomonas carotinifaciens</name>
    <dbReference type="NCBI Taxonomy" id="1166323"/>
    <lineage>
        <taxon>Bacteria</taxon>
        <taxon>Pseudomonadati</taxon>
        <taxon>Pseudomonadota</taxon>
        <taxon>Alphaproteobacteria</taxon>
        <taxon>Sphingomonadales</taxon>
        <taxon>Sphingomonadaceae</taxon>
        <taxon>Sphingomonas</taxon>
    </lineage>
</organism>
<dbReference type="Proteomes" id="UP000323502">
    <property type="component" value="Unassembled WGS sequence"/>
</dbReference>
<feature type="signal peptide" evidence="1">
    <location>
        <begin position="1"/>
        <end position="21"/>
    </location>
</feature>
<proteinExistence type="predicted"/>
<dbReference type="EMBL" id="WSUT01000005">
    <property type="protein sequence ID" value="MWC43973.1"/>
    <property type="molecule type" value="Genomic_DNA"/>
</dbReference>
<reference evidence="2 5" key="2">
    <citation type="submission" date="2019-12" db="EMBL/GenBank/DDBJ databases">
        <authorList>
            <person name="Zheng J."/>
        </authorList>
    </citation>
    <scope>NUCLEOTIDE SEQUENCE [LARGE SCALE GENOMIC DNA]</scope>
    <source>
        <strain evidence="2 5">DSM 27347</strain>
    </source>
</reference>
<evidence type="ECO:0000313" key="2">
    <source>
        <dbReference type="EMBL" id="MWC43973.1"/>
    </source>
</evidence>
<evidence type="ECO:0000313" key="3">
    <source>
        <dbReference type="EMBL" id="SDF21404.1"/>
    </source>
</evidence>
<dbReference type="AlphaFoldDB" id="A0A1G7J9E5"/>
<reference evidence="3 4" key="1">
    <citation type="submission" date="2016-10" db="EMBL/GenBank/DDBJ databases">
        <authorList>
            <person name="Varghese N."/>
            <person name="Submissions S."/>
        </authorList>
    </citation>
    <scope>NUCLEOTIDE SEQUENCE [LARGE SCALE GENOMIC DNA]</scope>
    <source>
        <strain evidence="3 4">S7-754</strain>
    </source>
</reference>
<evidence type="ECO:0000313" key="4">
    <source>
        <dbReference type="Proteomes" id="UP000323502"/>
    </source>
</evidence>
<dbReference type="OrthoDB" id="7451042at2"/>
<name>A0A1G7J9E5_9SPHN</name>
<dbReference type="Proteomes" id="UP000436801">
    <property type="component" value="Unassembled WGS sequence"/>
</dbReference>
<evidence type="ECO:0000256" key="1">
    <source>
        <dbReference type="SAM" id="SignalP"/>
    </source>
</evidence>
<sequence length="96" mass="10119">MRKTILLAAATAASFATAAVAADEQRFTHDGQTYVYTATPAKSGQVIEGRRYPGGEPFRLVVRDGRVSGFSGKTPVSFRAADAKGAVNRGVETSAR</sequence>
<protein>
    <submittedName>
        <fullName evidence="3">Uncharacterized protein</fullName>
    </submittedName>
</protein>
<evidence type="ECO:0000313" key="5">
    <source>
        <dbReference type="Proteomes" id="UP000436801"/>
    </source>
</evidence>
<keyword evidence="4" id="KW-1185">Reference proteome</keyword>
<dbReference type="EMBL" id="FNBI01000002">
    <property type="protein sequence ID" value="SDF21404.1"/>
    <property type="molecule type" value="Genomic_DNA"/>
</dbReference>
<feature type="chain" id="PRO_5036019139" evidence="1">
    <location>
        <begin position="22"/>
        <end position="96"/>
    </location>
</feature>
<keyword evidence="1" id="KW-0732">Signal</keyword>
<dbReference type="RefSeq" id="WP_149681871.1">
    <property type="nucleotide sequence ID" value="NZ_FNBI01000002.1"/>
</dbReference>
<accession>A0A1G7J9E5</accession>